<dbReference type="Proteomes" id="UP001064489">
    <property type="component" value="Chromosome 11"/>
</dbReference>
<reference evidence="1" key="1">
    <citation type="journal article" date="2022" name="Plant J.">
        <title>Strategies of tolerance reflected in two North American maple genomes.</title>
        <authorList>
            <person name="McEvoy S.L."/>
            <person name="Sezen U.U."/>
            <person name="Trouern-Trend A."/>
            <person name="McMahon S.M."/>
            <person name="Schaberg P.G."/>
            <person name="Yang J."/>
            <person name="Wegrzyn J.L."/>
            <person name="Swenson N.G."/>
        </authorList>
    </citation>
    <scope>NUCLEOTIDE SEQUENCE</scope>
    <source>
        <strain evidence="1">91603</strain>
    </source>
</reference>
<evidence type="ECO:0000313" key="1">
    <source>
        <dbReference type="EMBL" id="KAI9153960.1"/>
    </source>
</evidence>
<comment type="caution">
    <text evidence="1">The sequence shown here is derived from an EMBL/GenBank/DDBJ whole genome shotgun (WGS) entry which is preliminary data.</text>
</comment>
<gene>
    <name evidence="1" type="ORF">LWI28_019033</name>
</gene>
<sequence>MTSLLSATMPRISRNKAIGALIINEKSLTSFCGGVLVGDLFSGKVGGGGWKTNGSAVGGLPLIYSHQRYTFSSSSRSNARSTHFRGC</sequence>
<proteinExistence type="predicted"/>
<dbReference type="EMBL" id="JAJSOW010000108">
    <property type="protein sequence ID" value="KAI9153960.1"/>
    <property type="molecule type" value="Genomic_DNA"/>
</dbReference>
<accession>A0AAD5I6N7</accession>
<organism evidence="1 2">
    <name type="scientific">Acer negundo</name>
    <name type="common">Box elder</name>
    <dbReference type="NCBI Taxonomy" id="4023"/>
    <lineage>
        <taxon>Eukaryota</taxon>
        <taxon>Viridiplantae</taxon>
        <taxon>Streptophyta</taxon>
        <taxon>Embryophyta</taxon>
        <taxon>Tracheophyta</taxon>
        <taxon>Spermatophyta</taxon>
        <taxon>Magnoliopsida</taxon>
        <taxon>eudicotyledons</taxon>
        <taxon>Gunneridae</taxon>
        <taxon>Pentapetalae</taxon>
        <taxon>rosids</taxon>
        <taxon>malvids</taxon>
        <taxon>Sapindales</taxon>
        <taxon>Sapindaceae</taxon>
        <taxon>Hippocastanoideae</taxon>
        <taxon>Acereae</taxon>
        <taxon>Acer</taxon>
    </lineage>
</organism>
<protein>
    <submittedName>
        <fullName evidence="1">Uncharacterized protein</fullName>
    </submittedName>
</protein>
<reference evidence="1" key="2">
    <citation type="submission" date="2023-02" db="EMBL/GenBank/DDBJ databases">
        <authorList>
            <person name="Swenson N.G."/>
            <person name="Wegrzyn J.L."/>
            <person name="Mcevoy S.L."/>
        </authorList>
    </citation>
    <scope>NUCLEOTIDE SEQUENCE</scope>
    <source>
        <strain evidence="1">91603</strain>
        <tissue evidence="1">Leaf</tissue>
    </source>
</reference>
<evidence type="ECO:0000313" key="2">
    <source>
        <dbReference type="Proteomes" id="UP001064489"/>
    </source>
</evidence>
<name>A0AAD5I6N7_ACENE</name>
<keyword evidence="2" id="KW-1185">Reference proteome</keyword>
<dbReference type="AlphaFoldDB" id="A0AAD5I6N7"/>